<sequence>MMRNFVLLLALFGPLFLLAQEDYNECTNAFELCPNTTFTLNNIGANATVCANCEDDFNFCFSGENSIWMTFTTNSTGGDVNVNFNNINFENNPGQGIELQAVIVKADLPCIPSSYTEVSNCEAAATTNFTLNAPGLAPSTTYYVVVNGVAGTTENAEATFDVSMTGLGVERNPQITISTNDSVVCKDENVVFNASTVDCGNPIAFNWFVNGVEVGTTIDPVFETKDLNDGDVVSAEMICFTQCRDTVSSNTISFTVYDFVVDAGPDLYITQGEEVMLEGETSQSTFYWTPIYNINDANLLKPIVFPNETTTYYLTGYNGHCYISDEMTVFVENTLEIPNTFSPNGDGINDDWEILGIENFPDCFIQVYNRWGQVVFQTTGYPIEKRWKGNSESGKPLASGSYYYVVNLRDANYDEPFKGTVTIIR</sequence>
<dbReference type="OrthoDB" id="9765926at2"/>
<reference evidence="2 3" key="1">
    <citation type="submission" date="2018-08" db="EMBL/GenBank/DDBJ databases">
        <title>The draft genome squence of Brumimicrobium sp. N62.</title>
        <authorList>
            <person name="Du Z.-J."/>
            <person name="Luo H.-R."/>
        </authorList>
    </citation>
    <scope>NUCLEOTIDE SEQUENCE [LARGE SCALE GENOMIC DNA]</scope>
    <source>
        <strain evidence="2 3">N62</strain>
    </source>
</reference>
<dbReference type="EMBL" id="QURB01000001">
    <property type="protein sequence ID" value="RFC55763.1"/>
    <property type="molecule type" value="Genomic_DNA"/>
</dbReference>
<dbReference type="Proteomes" id="UP000257127">
    <property type="component" value="Unassembled WGS sequence"/>
</dbReference>
<keyword evidence="1" id="KW-0732">Signal</keyword>
<dbReference type="InterPro" id="IPR026341">
    <property type="entry name" value="T9SS_type_B"/>
</dbReference>
<comment type="caution">
    <text evidence="2">The sequence shown here is derived from an EMBL/GenBank/DDBJ whole genome shotgun (WGS) entry which is preliminary data.</text>
</comment>
<protein>
    <submittedName>
        <fullName evidence="2">Gliding motility-associated C-terminal domain-containing protein</fullName>
    </submittedName>
</protein>
<feature type="chain" id="PRO_5017584442" evidence="1">
    <location>
        <begin position="20"/>
        <end position="425"/>
    </location>
</feature>
<evidence type="ECO:0000313" key="2">
    <source>
        <dbReference type="EMBL" id="RFC55763.1"/>
    </source>
</evidence>
<evidence type="ECO:0000313" key="3">
    <source>
        <dbReference type="Proteomes" id="UP000257127"/>
    </source>
</evidence>
<dbReference type="Pfam" id="PF13585">
    <property type="entry name" value="CHU_C"/>
    <property type="match status" value="1"/>
</dbReference>
<dbReference type="RefSeq" id="WP_116879598.1">
    <property type="nucleotide sequence ID" value="NZ_QURB01000001.1"/>
</dbReference>
<accession>A0A3E1F1Y5</accession>
<keyword evidence="3" id="KW-1185">Reference proteome</keyword>
<dbReference type="NCBIfam" id="TIGR04131">
    <property type="entry name" value="Bac_Flav_CTERM"/>
    <property type="match status" value="1"/>
</dbReference>
<proteinExistence type="predicted"/>
<name>A0A3E1F1Y5_9FLAO</name>
<evidence type="ECO:0000256" key="1">
    <source>
        <dbReference type="SAM" id="SignalP"/>
    </source>
</evidence>
<organism evidence="2 3">
    <name type="scientific">Brumimicrobium aurantiacum</name>
    <dbReference type="NCBI Taxonomy" id="1737063"/>
    <lineage>
        <taxon>Bacteria</taxon>
        <taxon>Pseudomonadati</taxon>
        <taxon>Bacteroidota</taxon>
        <taxon>Flavobacteriia</taxon>
        <taxon>Flavobacteriales</taxon>
        <taxon>Crocinitomicaceae</taxon>
        <taxon>Brumimicrobium</taxon>
    </lineage>
</organism>
<gene>
    <name evidence="2" type="ORF">DXU93_02170</name>
</gene>
<feature type="signal peptide" evidence="1">
    <location>
        <begin position="1"/>
        <end position="19"/>
    </location>
</feature>
<dbReference type="AlphaFoldDB" id="A0A3E1F1Y5"/>